<evidence type="ECO:0000313" key="1">
    <source>
        <dbReference type="EMBL" id="PNR38183.1"/>
    </source>
</evidence>
<keyword evidence="3" id="KW-1185">Reference proteome</keyword>
<organism evidence="1">
    <name type="scientific">Physcomitrium patens</name>
    <name type="common">Spreading-leaved earth moss</name>
    <name type="synonym">Physcomitrella patens</name>
    <dbReference type="NCBI Taxonomy" id="3218"/>
    <lineage>
        <taxon>Eukaryota</taxon>
        <taxon>Viridiplantae</taxon>
        <taxon>Streptophyta</taxon>
        <taxon>Embryophyta</taxon>
        <taxon>Bryophyta</taxon>
        <taxon>Bryophytina</taxon>
        <taxon>Bryopsida</taxon>
        <taxon>Funariidae</taxon>
        <taxon>Funariales</taxon>
        <taxon>Funariaceae</taxon>
        <taxon>Physcomitrium</taxon>
    </lineage>
</organism>
<proteinExistence type="predicted"/>
<dbReference type="Gramene" id="Pp3c16_20930V3.2">
    <property type="protein sequence ID" value="PAC:32984842.CDS.1"/>
    <property type="gene ID" value="Pp3c16_20930"/>
</dbReference>
<sequence>MAPTNCYCGVYGLGCPDYHLTCQIFQQFVGSTKLSLGFLCFQLFVPSSRW</sequence>
<dbReference type="PaxDb" id="3218-PP1S4_27V6.1"/>
<dbReference type="Proteomes" id="UP000006727">
    <property type="component" value="Chromosome 16"/>
</dbReference>
<name>A0A2K1J9I3_PHYPA</name>
<dbReference type="EMBL" id="ABEU02000016">
    <property type="protein sequence ID" value="PNR38183.1"/>
    <property type="molecule type" value="Genomic_DNA"/>
</dbReference>
<dbReference type="AlphaFoldDB" id="A0A2K1J9I3"/>
<reference evidence="1 3" key="1">
    <citation type="journal article" date="2008" name="Science">
        <title>The Physcomitrella genome reveals evolutionary insights into the conquest of land by plants.</title>
        <authorList>
            <person name="Rensing S."/>
            <person name="Lang D."/>
            <person name="Zimmer A."/>
            <person name="Terry A."/>
            <person name="Salamov A."/>
            <person name="Shapiro H."/>
            <person name="Nishiyama T."/>
            <person name="Perroud P.-F."/>
            <person name="Lindquist E."/>
            <person name="Kamisugi Y."/>
            <person name="Tanahashi T."/>
            <person name="Sakakibara K."/>
            <person name="Fujita T."/>
            <person name="Oishi K."/>
            <person name="Shin-I T."/>
            <person name="Kuroki Y."/>
            <person name="Toyoda A."/>
            <person name="Suzuki Y."/>
            <person name="Hashimoto A."/>
            <person name="Yamaguchi K."/>
            <person name="Sugano A."/>
            <person name="Kohara Y."/>
            <person name="Fujiyama A."/>
            <person name="Anterola A."/>
            <person name="Aoki S."/>
            <person name="Ashton N."/>
            <person name="Barbazuk W.B."/>
            <person name="Barker E."/>
            <person name="Bennetzen J."/>
            <person name="Bezanilla M."/>
            <person name="Blankenship R."/>
            <person name="Cho S.H."/>
            <person name="Dutcher S."/>
            <person name="Estelle M."/>
            <person name="Fawcett J.A."/>
            <person name="Gundlach H."/>
            <person name="Hanada K."/>
            <person name="Heyl A."/>
            <person name="Hicks K.A."/>
            <person name="Hugh J."/>
            <person name="Lohr M."/>
            <person name="Mayer K."/>
            <person name="Melkozernov A."/>
            <person name="Murata T."/>
            <person name="Nelson D."/>
            <person name="Pils B."/>
            <person name="Prigge M."/>
            <person name="Reiss B."/>
            <person name="Renner T."/>
            <person name="Rombauts S."/>
            <person name="Rushton P."/>
            <person name="Sanderfoot A."/>
            <person name="Schween G."/>
            <person name="Shiu S.-H."/>
            <person name="Stueber K."/>
            <person name="Theodoulou F.L."/>
            <person name="Tu H."/>
            <person name="Van de Peer Y."/>
            <person name="Verrier P.J."/>
            <person name="Waters E."/>
            <person name="Wood A."/>
            <person name="Yang L."/>
            <person name="Cove D."/>
            <person name="Cuming A."/>
            <person name="Hasebe M."/>
            <person name="Lucas S."/>
            <person name="Mishler D.B."/>
            <person name="Reski R."/>
            <person name="Grigoriev I."/>
            <person name="Quatrano R.S."/>
            <person name="Boore J.L."/>
        </authorList>
    </citation>
    <scope>NUCLEOTIDE SEQUENCE [LARGE SCALE GENOMIC DNA]</scope>
    <source>
        <strain evidence="2 3">cv. Gransden 2004</strain>
    </source>
</reference>
<gene>
    <name evidence="1" type="ORF">PHYPA_021294</name>
</gene>
<evidence type="ECO:0000313" key="2">
    <source>
        <dbReference type="EnsemblPlants" id="PAC:32984841.CDS.1"/>
    </source>
</evidence>
<dbReference type="Gramene" id="Pp3c16_20930V3.1">
    <property type="protein sequence ID" value="PAC:32984841.CDS.1"/>
    <property type="gene ID" value="Pp3c16_20930"/>
</dbReference>
<reference evidence="1 3" key="2">
    <citation type="journal article" date="2018" name="Plant J.">
        <title>The Physcomitrella patens chromosome-scale assembly reveals moss genome structure and evolution.</title>
        <authorList>
            <person name="Lang D."/>
            <person name="Ullrich K.K."/>
            <person name="Murat F."/>
            <person name="Fuchs J."/>
            <person name="Jenkins J."/>
            <person name="Haas F.B."/>
            <person name="Piednoel M."/>
            <person name="Gundlach H."/>
            <person name="Van Bel M."/>
            <person name="Meyberg R."/>
            <person name="Vives C."/>
            <person name="Morata J."/>
            <person name="Symeonidi A."/>
            <person name="Hiss M."/>
            <person name="Muchero W."/>
            <person name="Kamisugi Y."/>
            <person name="Saleh O."/>
            <person name="Blanc G."/>
            <person name="Decker E.L."/>
            <person name="van Gessel N."/>
            <person name="Grimwood J."/>
            <person name="Hayes R.D."/>
            <person name="Graham S.W."/>
            <person name="Gunter L.E."/>
            <person name="McDaniel S.F."/>
            <person name="Hoernstein S.N.W."/>
            <person name="Larsson A."/>
            <person name="Li F.W."/>
            <person name="Perroud P.F."/>
            <person name="Phillips J."/>
            <person name="Ranjan P."/>
            <person name="Rokshar D.S."/>
            <person name="Rothfels C.J."/>
            <person name="Schneider L."/>
            <person name="Shu S."/>
            <person name="Stevenson D.W."/>
            <person name="Thummler F."/>
            <person name="Tillich M."/>
            <person name="Villarreal Aguilar J.C."/>
            <person name="Widiez T."/>
            <person name="Wong G.K."/>
            <person name="Wymore A."/>
            <person name="Zhang Y."/>
            <person name="Zimmer A.D."/>
            <person name="Quatrano R.S."/>
            <person name="Mayer K.F.X."/>
            <person name="Goodstein D."/>
            <person name="Casacuberta J.M."/>
            <person name="Vandepoele K."/>
            <person name="Reski R."/>
            <person name="Cuming A.C."/>
            <person name="Tuskan G.A."/>
            <person name="Maumus F."/>
            <person name="Salse J."/>
            <person name="Schmutz J."/>
            <person name="Rensing S.A."/>
        </authorList>
    </citation>
    <scope>NUCLEOTIDE SEQUENCE [LARGE SCALE GENOMIC DNA]</scope>
    <source>
        <strain evidence="2 3">cv. Gransden 2004</strain>
    </source>
</reference>
<dbReference type="EnsemblPlants" id="Pp3c16_20930V3.1">
    <property type="protein sequence ID" value="PAC:32984841.CDS.1"/>
    <property type="gene ID" value="Pp3c16_20930"/>
</dbReference>
<reference evidence="2" key="3">
    <citation type="submission" date="2020-12" db="UniProtKB">
        <authorList>
            <consortium name="EnsemblPlants"/>
        </authorList>
    </citation>
    <scope>IDENTIFICATION</scope>
</reference>
<protein>
    <submittedName>
        <fullName evidence="1 2">Uncharacterized protein</fullName>
    </submittedName>
</protein>
<dbReference type="EnsemblPlants" id="Pp3c16_20930V3.2">
    <property type="protein sequence ID" value="PAC:32984842.CDS.1"/>
    <property type="gene ID" value="Pp3c16_20930"/>
</dbReference>
<accession>A0A2K1J9I3</accession>
<evidence type="ECO:0000313" key="3">
    <source>
        <dbReference type="Proteomes" id="UP000006727"/>
    </source>
</evidence>